<evidence type="ECO:0000313" key="2">
    <source>
        <dbReference type="EMBL" id="MCT8970283.1"/>
    </source>
</evidence>
<accession>A0AAW5QUF8</accession>
<dbReference type="AlphaFoldDB" id="A0AAW5QUF8"/>
<gene>
    <name evidence="2" type="ORF">MUB46_00270</name>
</gene>
<dbReference type="SMART" id="SM00347">
    <property type="entry name" value="HTH_MARR"/>
    <property type="match status" value="1"/>
</dbReference>
<dbReference type="Gene3D" id="1.10.10.10">
    <property type="entry name" value="Winged helix-like DNA-binding domain superfamily/Winged helix DNA-binding domain"/>
    <property type="match status" value="1"/>
</dbReference>
<feature type="domain" description="HTH marR-type" evidence="1">
    <location>
        <begin position="4"/>
        <end position="137"/>
    </location>
</feature>
<dbReference type="InterPro" id="IPR036390">
    <property type="entry name" value="WH_DNA-bd_sf"/>
</dbReference>
<comment type="caution">
    <text evidence="2">The sequence shown here is derived from an EMBL/GenBank/DDBJ whole genome shotgun (WGS) entry which is preliminary data.</text>
</comment>
<dbReference type="Proteomes" id="UP001320898">
    <property type="component" value="Unassembled WGS sequence"/>
</dbReference>
<dbReference type="EMBL" id="JALIDZ010000001">
    <property type="protein sequence ID" value="MCT8970283.1"/>
    <property type="molecule type" value="Genomic_DNA"/>
</dbReference>
<dbReference type="RefSeq" id="WP_261613855.1">
    <property type="nucleotide sequence ID" value="NZ_JALIDZ010000001.1"/>
</dbReference>
<name>A0AAW5QUF8_9HYPH</name>
<dbReference type="GO" id="GO:0006950">
    <property type="term" value="P:response to stress"/>
    <property type="evidence" value="ECO:0007669"/>
    <property type="project" value="TreeGrafter"/>
</dbReference>
<dbReference type="InterPro" id="IPR000835">
    <property type="entry name" value="HTH_MarR-typ"/>
</dbReference>
<evidence type="ECO:0000313" key="3">
    <source>
        <dbReference type="Proteomes" id="UP001320898"/>
    </source>
</evidence>
<dbReference type="SUPFAM" id="SSF46785">
    <property type="entry name" value="Winged helix' DNA-binding domain"/>
    <property type="match status" value="1"/>
</dbReference>
<evidence type="ECO:0000259" key="1">
    <source>
        <dbReference type="PROSITE" id="PS50995"/>
    </source>
</evidence>
<keyword evidence="3" id="KW-1185">Reference proteome</keyword>
<dbReference type="PANTHER" id="PTHR33164:SF105">
    <property type="entry name" value="TRANSCRIPTIONAL REPRESSOR PROTEIN-RELATED"/>
    <property type="match status" value="1"/>
</dbReference>
<sequence>MTDLNCTFFRLRKATRRITALYDDALGEAGLTATQFSVLAMIATTGPLPMSGMAEALGMDASTLTRTIRPLVERGDVSVSAGEDKRVKQVALTDKGRETVARALPHWRAAQKRVAQELGGDIAQLHALLTTVSGIREPDEDEVPAAGN</sequence>
<dbReference type="PANTHER" id="PTHR33164">
    <property type="entry name" value="TRANSCRIPTIONAL REGULATOR, MARR FAMILY"/>
    <property type="match status" value="1"/>
</dbReference>
<protein>
    <submittedName>
        <fullName evidence="2">MarR family transcriptional regulator</fullName>
    </submittedName>
</protein>
<dbReference type="PROSITE" id="PS50995">
    <property type="entry name" value="HTH_MARR_2"/>
    <property type="match status" value="1"/>
</dbReference>
<dbReference type="GO" id="GO:0003700">
    <property type="term" value="F:DNA-binding transcription factor activity"/>
    <property type="evidence" value="ECO:0007669"/>
    <property type="project" value="InterPro"/>
</dbReference>
<reference evidence="2 3" key="1">
    <citation type="submission" date="2022-04" db="EMBL/GenBank/DDBJ databases">
        <authorList>
            <person name="Ye Y.-Q."/>
            <person name="Du Z.-J."/>
        </authorList>
    </citation>
    <scope>NUCLEOTIDE SEQUENCE [LARGE SCALE GENOMIC DNA]</scope>
    <source>
        <strain evidence="2 3">A6E488</strain>
    </source>
</reference>
<dbReference type="InterPro" id="IPR039422">
    <property type="entry name" value="MarR/SlyA-like"/>
</dbReference>
<proteinExistence type="predicted"/>
<dbReference type="Pfam" id="PF01047">
    <property type="entry name" value="MarR"/>
    <property type="match status" value="1"/>
</dbReference>
<dbReference type="InterPro" id="IPR036388">
    <property type="entry name" value="WH-like_DNA-bd_sf"/>
</dbReference>
<organism evidence="2 3">
    <name type="scientific">Microbaculum marinisediminis</name>
    <dbReference type="NCBI Taxonomy" id="2931392"/>
    <lineage>
        <taxon>Bacteria</taxon>
        <taxon>Pseudomonadati</taxon>
        <taxon>Pseudomonadota</taxon>
        <taxon>Alphaproteobacteria</taxon>
        <taxon>Hyphomicrobiales</taxon>
        <taxon>Tepidamorphaceae</taxon>
        <taxon>Microbaculum</taxon>
    </lineage>
</organism>